<dbReference type="EMBL" id="AZIM01006236">
    <property type="protein sequence ID" value="ETE58819.1"/>
    <property type="molecule type" value="Genomic_DNA"/>
</dbReference>
<keyword evidence="6" id="KW-1185">Reference proteome</keyword>
<keyword evidence="3" id="KW-0378">Hydrolase</keyword>
<evidence type="ECO:0000313" key="5">
    <source>
        <dbReference type="EMBL" id="ETE58819.1"/>
    </source>
</evidence>
<sequence length="176" mass="20362">MRVHFRVRRTIIEMLSVLTHTDENINLIYFCCCRNDFEDLFDIIITNALKPGFFSRTPNQRPFRTLENDEEQEALPTLDKPGWYSQGNSTHLCELLKKMTGRVEPKCLFIFQGHQPKALHSISKQWGSFFVDTISGKENEEEILVNTWSCKSVHTYSTITIPSIEAIAEEIAFQTS</sequence>
<reference evidence="5 6" key="1">
    <citation type="journal article" date="2013" name="Proc. Natl. Acad. Sci. U.S.A.">
        <title>The king cobra genome reveals dynamic gene evolution and adaptation in the snake venom system.</title>
        <authorList>
            <person name="Vonk F.J."/>
            <person name="Casewell N.R."/>
            <person name="Henkel C.V."/>
            <person name="Heimberg A.M."/>
            <person name="Jansen H.J."/>
            <person name="McCleary R.J."/>
            <person name="Kerkkamp H.M."/>
            <person name="Vos R.A."/>
            <person name="Guerreiro I."/>
            <person name="Calvete J.J."/>
            <person name="Wuster W."/>
            <person name="Woods A.E."/>
            <person name="Logan J.M."/>
            <person name="Harrison R.A."/>
            <person name="Castoe T.A."/>
            <person name="de Koning A.P."/>
            <person name="Pollock D.D."/>
            <person name="Yandell M."/>
            <person name="Calderon D."/>
            <person name="Renjifo C."/>
            <person name="Currier R.B."/>
            <person name="Salgado D."/>
            <person name="Pla D."/>
            <person name="Sanz L."/>
            <person name="Hyder A.S."/>
            <person name="Ribeiro J.M."/>
            <person name="Arntzen J.W."/>
            <person name="van den Thillart G.E."/>
            <person name="Boetzer M."/>
            <person name="Pirovano W."/>
            <person name="Dirks R.P."/>
            <person name="Spaink H.P."/>
            <person name="Duboule D."/>
            <person name="McGlinn E."/>
            <person name="Kini R.M."/>
            <person name="Richardson M.K."/>
        </authorList>
    </citation>
    <scope>NUCLEOTIDE SEQUENCE</scope>
    <source>
        <tissue evidence="5">Blood</tissue>
    </source>
</reference>
<protein>
    <submittedName>
        <fullName evidence="5">5'-nucleotidase domain-containing protein 1</fullName>
    </submittedName>
</protein>
<evidence type="ECO:0000256" key="2">
    <source>
        <dbReference type="ARBA" id="ARBA00022723"/>
    </source>
</evidence>
<dbReference type="InterPro" id="IPR023214">
    <property type="entry name" value="HAD_sf"/>
</dbReference>
<organism evidence="5 6">
    <name type="scientific">Ophiophagus hannah</name>
    <name type="common">King cobra</name>
    <name type="synonym">Naja hannah</name>
    <dbReference type="NCBI Taxonomy" id="8665"/>
    <lineage>
        <taxon>Eukaryota</taxon>
        <taxon>Metazoa</taxon>
        <taxon>Chordata</taxon>
        <taxon>Craniata</taxon>
        <taxon>Vertebrata</taxon>
        <taxon>Euteleostomi</taxon>
        <taxon>Lepidosauria</taxon>
        <taxon>Squamata</taxon>
        <taxon>Bifurcata</taxon>
        <taxon>Unidentata</taxon>
        <taxon>Episquamata</taxon>
        <taxon>Toxicofera</taxon>
        <taxon>Serpentes</taxon>
        <taxon>Colubroidea</taxon>
        <taxon>Elapidae</taxon>
        <taxon>Elapinae</taxon>
        <taxon>Ophiophagus</taxon>
    </lineage>
</organism>
<gene>
    <name evidence="5" type="primary">NT5DC1</name>
    <name evidence="5" type="ORF">L345_15457</name>
</gene>
<evidence type="ECO:0000256" key="4">
    <source>
        <dbReference type="ARBA" id="ARBA00022842"/>
    </source>
</evidence>
<feature type="non-terminal residue" evidence="5">
    <location>
        <position position="1"/>
    </location>
</feature>
<comment type="caution">
    <text evidence="5">The sequence shown here is derived from an EMBL/GenBank/DDBJ whole genome shotgun (WGS) entry which is preliminary data.</text>
</comment>
<dbReference type="Pfam" id="PF05761">
    <property type="entry name" value="5_nucleotid"/>
    <property type="match status" value="1"/>
</dbReference>
<accession>V8N973</accession>
<comment type="similarity">
    <text evidence="1">Belongs to the 5'(3')-deoxyribonucleotidase family.</text>
</comment>
<keyword evidence="2" id="KW-0479">Metal-binding</keyword>
<dbReference type="Proteomes" id="UP000018936">
    <property type="component" value="Unassembled WGS sequence"/>
</dbReference>
<evidence type="ECO:0000256" key="1">
    <source>
        <dbReference type="ARBA" id="ARBA00009589"/>
    </source>
</evidence>
<evidence type="ECO:0000313" key="6">
    <source>
        <dbReference type="Proteomes" id="UP000018936"/>
    </source>
</evidence>
<proteinExistence type="inferred from homology"/>
<dbReference type="OrthoDB" id="9047920at2759"/>
<name>V8N973_OPHHA</name>
<dbReference type="Gene3D" id="3.40.50.1000">
    <property type="entry name" value="HAD superfamily/HAD-like"/>
    <property type="match status" value="1"/>
</dbReference>
<dbReference type="PANTHER" id="PTHR12103">
    <property type="entry name" value="5'-NUCLEOTIDASE DOMAIN-CONTAINING"/>
    <property type="match status" value="1"/>
</dbReference>
<dbReference type="PANTHER" id="PTHR12103:SF38">
    <property type="entry name" value="5'-NUCLEOTIDASE DOMAIN-CONTAINING PROTEIN 1"/>
    <property type="match status" value="1"/>
</dbReference>
<dbReference type="AlphaFoldDB" id="V8N973"/>
<dbReference type="GO" id="GO:0046872">
    <property type="term" value="F:metal ion binding"/>
    <property type="evidence" value="ECO:0007669"/>
    <property type="project" value="UniProtKB-KW"/>
</dbReference>
<dbReference type="InterPro" id="IPR008380">
    <property type="entry name" value="HAD-SF_hydro_IG_5-nucl"/>
</dbReference>
<dbReference type="SUPFAM" id="SSF56784">
    <property type="entry name" value="HAD-like"/>
    <property type="match status" value="1"/>
</dbReference>
<dbReference type="GO" id="GO:0008253">
    <property type="term" value="F:5'-nucleotidase activity"/>
    <property type="evidence" value="ECO:0007669"/>
    <property type="project" value="TreeGrafter"/>
</dbReference>
<dbReference type="InterPro" id="IPR036412">
    <property type="entry name" value="HAD-like_sf"/>
</dbReference>
<evidence type="ECO:0000256" key="3">
    <source>
        <dbReference type="ARBA" id="ARBA00022801"/>
    </source>
</evidence>
<keyword evidence="4" id="KW-0460">Magnesium</keyword>